<feature type="region of interest" description="Disordered" evidence="1">
    <location>
        <begin position="1"/>
        <end position="85"/>
    </location>
</feature>
<evidence type="ECO:0000313" key="3">
    <source>
        <dbReference type="Proteomes" id="UP000323506"/>
    </source>
</evidence>
<dbReference type="EMBL" id="CM017698">
    <property type="protein sequence ID" value="TYG95541.1"/>
    <property type="molecule type" value="Genomic_DNA"/>
</dbReference>
<gene>
    <name evidence="2" type="ORF">ES288_A11G275900v1</name>
</gene>
<accession>A0A5D2EQZ3</accession>
<proteinExistence type="predicted"/>
<keyword evidence="3" id="KW-1185">Reference proteome</keyword>
<protein>
    <submittedName>
        <fullName evidence="2">Uncharacterized protein</fullName>
    </submittedName>
</protein>
<dbReference type="Proteomes" id="UP000323506">
    <property type="component" value="Chromosome A11"/>
</dbReference>
<dbReference type="AlphaFoldDB" id="A0A5D2EQZ3"/>
<evidence type="ECO:0000313" key="2">
    <source>
        <dbReference type="EMBL" id="TYG95541.1"/>
    </source>
</evidence>
<sequence length="112" mass="12015">MNNNNNNNRESPKAKPSKLGKCERKGLSPSLISPILTTGNRSVDVTWDYPTHKGQRGRKWPFWSNGTKGSRTSGVGRADDARGRGTTLGETRVSKLASVLGLSGYPGFGLGV</sequence>
<reference evidence="2 3" key="1">
    <citation type="submission" date="2019-06" db="EMBL/GenBank/DDBJ databases">
        <title>WGS assembly of Gossypium darwinii.</title>
        <authorList>
            <person name="Chen Z.J."/>
            <person name="Sreedasyam A."/>
            <person name="Ando A."/>
            <person name="Song Q."/>
            <person name="De L."/>
            <person name="Hulse-Kemp A."/>
            <person name="Ding M."/>
            <person name="Ye W."/>
            <person name="Kirkbride R."/>
            <person name="Jenkins J."/>
            <person name="Plott C."/>
            <person name="Lovell J."/>
            <person name="Lin Y.-M."/>
            <person name="Vaughn R."/>
            <person name="Liu B."/>
            <person name="Li W."/>
            <person name="Simpson S."/>
            <person name="Scheffler B."/>
            <person name="Saski C."/>
            <person name="Grover C."/>
            <person name="Hu G."/>
            <person name="Conover J."/>
            <person name="Carlson J."/>
            <person name="Shu S."/>
            <person name="Boston L."/>
            <person name="Williams M."/>
            <person name="Peterson D."/>
            <person name="Mcgee K."/>
            <person name="Jones D."/>
            <person name="Wendel J."/>
            <person name="Stelly D."/>
            <person name="Grimwood J."/>
            <person name="Schmutz J."/>
        </authorList>
    </citation>
    <scope>NUCLEOTIDE SEQUENCE [LARGE SCALE GENOMIC DNA]</scope>
    <source>
        <strain evidence="2">1808015.09</strain>
    </source>
</reference>
<feature type="compositionally biased region" description="Polar residues" evidence="1">
    <location>
        <begin position="64"/>
        <end position="73"/>
    </location>
</feature>
<evidence type="ECO:0000256" key="1">
    <source>
        <dbReference type="SAM" id="MobiDB-lite"/>
    </source>
</evidence>
<organism evidence="2 3">
    <name type="scientific">Gossypium darwinii</name>
    <name type="common">Darwin's cotton</name>
    <name type="synonym">Gossypium barbadense var. darwinii</name>
    <dbReference type="NCBI Taxonomy" id="34276"/>
    <lineage>
        <taxon>Eukaryota</taxon>
        <taxon>Viridiplantae</taxon>
        <taxon>Streptophyta</taxon>
        <taxon>Embryophyta</taxon>
        <taxon>Tracheophyta</taxon>
        <taxon>Spermatophyta</taxon>
        <taxon>Magnoliopsida</taxon>
        <taxon>eudicotyledons</taxon>
        <taxon>Gunneridae</taxon>
        <taxon>Pentapetalae</taxon>
        <taxon>rosids</taxon>
        <taxon>malvids</taxon>
        <taxon>Malvales</taxon>
        <taxon>Malvaceae</taxon>
        <taxon>Malvoideae</taxon>
        <taxon>Gossypium</taxon>
    </lineage>
</organism>
<name>A0A5D2EQZ3_GOSDA</name>